<comment type="caution">
    <text evidence="2">The sequence shown here is derived from an EMBL/GenBank/DDBJ whole genome shotgun (WGS) entry which is preliminary data.</text>
</comment>
<dbReference type="GeneID" id="98051131"/>
<dbReference type="AlphaFoldDB" id="A0A852VX47"/>
<accession>A0A852VX47</accession>
<keyword evidence="1" id="KW-0472">Membrane</keyword>
<feature type="transmembrane region" description="Helical" evidence="1">
    <location>
        <begin position="20"/>
        <end position="40"/>
    </location>
</feature>
<evidence type="ECO:0000313" key="2">
    <source>
        <dbReference type="EMBL" id="NYG01047.1"/>
    </source>
</evidence>
<keyword evidence="3" id="KW-1185">Reference proteome</keyword>
<keyword evidence="1" id="KW-0812">Transmembrane</keyword>
<evidence type="ECO:0000256" key="1">
    <source>
        <dbReference type="SAM" id="Phobius"/>
    </source>
</evidence>
<proteinExistence type="predicted"/>
<sequence>MRTIIDGWDAFELWLTGLPFVVQVVFVTVVVLPACALVAIGADRATRRFDTPRGRRDGGA</sequence>
<dbReference type="RefSeq" id="WP_020626278.1">
    <property type="nucleotide sequence ID" value="NZ_BAAAJZ010000008.1"/>
</dbReference>
<organism evidence="2 3">
    <name type="scientific">Pseudonocardia alni</name>
    <name type="common">Amycolata alni</name>
    <dbReference type="NCBI Taxonomy" id="33907"/>
    <lineage>
        <taxon>Bacteria</taxon>
        <taxon>Bacillati</taxon>
        <taxon>Actinomycetota</taxon>
        <taxon>Actinomycetes</taxon>
        <taxon>Pseudonocardiales</taxon>
        <taxon>Pseudonocardiaceae</taxon>
        <taxon>Pseudonocardia</taxon>
    </lineage>
</organism>
<protein>
    <submittedName>
        <fullName evidence="2">Uncharacterized protein</fullName>
    </submittedName>
</protein>
<name>A0A852VX47_PSEA5</name>
<dbReference type="EMBL" id="JACCCZ010000001">
    <property type="protein sequence ID" value="NYG01047.1"/>
    <property type="molecule type" value="Genomic_DNA"/>
</dbReference>
<dbReference type="Proteomes" id="UP000549695">
    <property type="component" value="Unassembled WGS sequence"/>
</dbReference>
<gene>
    <name evidence="2" type="ORF">HDA37_001332</name>
</gene>
<evidence type="ECO:0000313" key="3">
    <source>
        <dbReference type="Proteomes" id="UP000549695"/>
    </source>
</evidence>
<keyword evidence="1" id="KW-1133">Transmembrane helix</keyword>
<reference evidence="2 3" key="1">
    <citation type="submission" date="2020-07" db="EMBL/GenBank/DDBJ databases">
        <title>Sequencing the genomes of 1000 actinobacteria strains.</title>
        <authorList>
            <person name="Klenk H.-P."/>
        </authorList>
    </citation>
    <scope>NUCLEOTIDE SEQUENCE [LARGE SCALE GENOMIC DNA]</scope>
    <source>
        <strain evidence="2 3">DSM 44749</strain>
    </source>
</reference>